<dbReference type="RefSeq" id="XP_024342165.1">
    <property type="nucleotide sequence ID" value="XM_024476831.1"/>
</dbReference>
<keyword evidence="3" id="KW-1185">Reference proteome</keyword>
<dbReference type="Proteomes" id="UP000194127">
    <property type="component" value="Unassembled WGS sequence"/>
</dbReference>
<name>A0A1X6N9T6_9APHY</name>
<dbReference type="OrthoDB" id="2797971at2759"/>
<proteinExistence type="predicted"/>
<sequence>MSVRQFIVGAVLALSSLSFASAVPQRRDAPQPGCPYVATTTFTQTLNIVAPTTTGVYETTTITQTETLPPIATTTVFSTRGTEIITETFLYSNWYADPPYPSYCTVSGVYGP</sequence>
<dbReference type="EMBL" id="KZ110593">
    <property type="protein sequence ID" value="OSX65371.1"/>
    <property type="molecule type" value="Genomic_DNA"/>
</dbReference>
<organism evidence="2 3">
    <name type="scientific">Postia placenta MAD-698-R-SB12</name>
    <dbReference type="NCBI Taxonomy" id="670580"/>
    <lineage>
        <taxon>Eukaryota</taxon>
        <taxon>Fungi</taxon>
        <taxon>Dikarya</taxon>
        <taxon>Basidiomycota</taxon>
        <taxon>Agaricomycotina</taxon>
        <taxon>Agaricomycetes</taxon>
        <taxon>Polyporales</taxon>
        <taxon>Adustoporiaceae</taxon>
        <taxon>Rhodonia</taxon>
    </lineage>
</organism>
<accession>A0A1X6N9T6</accession>
<gene>
    <name evidence="2" type="ORF">POSPLADRAFT_1032153</name>
</gene>
<keyword evidence="1" id="KW-0732">Signal</keyword>
<feature type="signal peptide" evidence="1">
    <location>
        <begin position="1"/>
        <end position="22"/>
    </location>
</feature>
<feature type="chain" id="PRO_5010879566" evidence="1">
    <location>
        <begin position="23"/>
        <end position="112"/>
    </location>
</feature>
<protein>
    <submittedName>
        <fullName evidence="2">Uncharacterized protein</fullName>
    </submittedName>
</protein>
<evidence type="ECO:0000313" key="2">
    <source>
        <dbReference type="EMBL" id="OSX65371.1"/>
    </source>
</evidence>
<reference evidence="2 3" key="1">
    <citation type="submission" date="2017-04" db="EMBL/GenBank/DDBJ databases">
        <title>Genome Sequence of the Model Brown-Rot Fungus Postia placenta SB12.</title>
        <authorList>
            <consortium name="DOE Joint Genome Institute"/>
            <person name="Gaskell J."/>
            <person name="Kersten P."/>
            <person name="Larrondo L.F."/>
            <person name="Canessa P."/>
            <person name="Martinez D."/>
            <person name="Hibbett D."/>
            <person name="Schmoll M."/>
            <person name="Kubicek C.P."/>
            <person name="Martinez A.T."/>
            <person name="Yadav J."/>
            <person name="Master E."/>
            <person name="Magnuson J.K."/>
            <person name="James T."/>
            <person name="Yaver D."/>
            <person name="Berka R."/>
            <person name="Labutti K."/>
            <person name="Lipzen A."/>
            <person name="Aerts A."/>
            <person name="Barry K."/>
            <person name="Henrissat B."/>
            <person name="Blanchette R."/>
            <person name="Grigoriev I."/>
            <person name="Cullen D."/>
        </authorList>
    </citation>
    <scope>NUCLEOTIDE SEQUENCE [LARGE SCALE GENOMIC DNA]</scope>
    <source>
        <strain evidence="2 3">MAD-698-R-SB12</strain>
    </source>
</reference>
<evidence type="ECO:0000256" key="1">
    <source>
        <dbReference type="SAM" id="SignalP"/>
    </source>
</evidence>
<dbReference type="AlphaFoldDB" id="A0A1X6N9T6"/>
<dbReference type="GeneID" id="36321782"/>
<evidence type="ECO:0000313" key="3">
    <source>
        <dbReference type="Proteomes" id="UP000194127"/>
    </source>
</evidence>